<dbReference type="InterPro" id="IPR013087">
    <property type="entry name" value="Znf_C2H2_type"/>
</dbReference>
<dbReference type="SMART" id="SM00355">
    <property type="entry name" value="ZnF_C2H2"/>
    <property type="match status" value="6"/>
</dbReference>
<proteinExistence type="predicted"/>
<evidence type="ECO:0000313" key="3">
    <source>
        <dbReference type="Proteomes" id="UP000515158"/>
    </source>
</evidence>
<keyword evidence="1" id="KW-0863">Zinc-finger</keyword>
<dbReference type="PANTHER" id="PTHR33936">
    <property type="entry name" value="PROTEIN CBG17840"/>
    <property type="match status" value="1"/>
</dbReference>
<sequence>MALLERCTTSSQKAAAPMKKLVILQIVPPKQGSETPTEVKREPVTHRAVELTGCDICHSYFESTETLSEHRKSVHDEGPSASKDLTATLSKRQPKCNICNAFFMTKSNLLRHLNNVHAMQVSKASKNSEDSLKCGKCSDVFVTKDELTKHLEEEHGIDGRTEYKDPYECELCHETFSFSNQLILHLRDEHQKDAQGREIIVKQVDGKRMIQCDICDNAYSNRQGLYRHRRVAHKIGGPDKGVCHRCGIACSLNNLAAHIRTCGSKNKPLRRRQDCCVENCGASFYKKEHLIGHFKNVHGLKVEPMRTMKFKNVEEFKSWKLDEEDRTYSYFSKHAGTKTNQSTYYCQREGTAKSHRSATDRHEVIRRNKKGRVKTGNVCTAYLRVNAGEDGVIAYYWPTHNHPLSPDDVKHQPMSSEIIKFIKEQIALNVPNRQIQAMVKKRNAENPTTRRDAQISLKRITSLSQRYHRQLAKEGSTQAPAETFTSFIEALAAQEDSPVLFYQPPSEEACLGLPNNEEHLFFVALQTSDQQKMLQRGIAMPMFISCAKADYTFGYYLISILVPCERNFEYPVAHLMTSQLNDEVICFFLQTIGERCPELNVNCIVSIDCPEINSAIRKVFGDDGPYFLSKWHFLEFMRNEFLKEVPSNKVEEIFDFILAMADAETEDRFLLLYNTLKEQYEPDFPNVTSDFAEYFVKAGTWASCYRQGPGIIDSCMYADSFFNKLNKKYRRRPIKSINVVPDLLLYLQEGYRERRENQESNLENEISLVAEQHQLSLEIPSDLVQETLSHHWTVQNSKHAQAFLVMLCAPKCVESDCQIKCDDCVNLCSHRYFCNCGRSETICCHIHKVHQQYGHFIETECVQQDSEETAMDACSEAVNVIIEHGEDADDGSYSAPCSPTNYEPEVTDEETLGAVSKQLQNKVTKQLEDLKTKLESAPVEMLHVIQSTLESLNTLLESGSSTGV</sequence>
<dbReference type="InterPro" id="IPR052797">
    <property type="entry name" value="RegFact_GeneExpr_CellDeath"/>
</dbReference>
<reference evidence="4 5" key="1">
    <citation type="submission" date="2025-04" db="UniProtKB">
        <authorList>
            <consortium name="RefSeq"/>
        </authorList>
    </citation>
    <scope>IDENTIFICATION</scope>
    <source>
        <tissue evidence="4 5">Total insect</tissue>
    </source>
</reference>
<feature type="domain" description="C2H2-type" evidence="2">
    <location>
        <begin position="132"/>
        <end position="155"/>
    </location>
</feature>
<keyword evidence="1" id="KW-0862">Zinc</keyword>
<dbReference type="RefSeq" id="XP_034237964.1">
    <property type="nucleotide sequence ID" value="XM_034382073.1"/>
</dbReference>
<dbReference type="PANTHER" id="PTHR33936:SF25">
    <property type="entry name" value="C2H2-TYPE DOMAIN-CONTAINING PROTEIN"/>
    <property type="match status" value="1"/>
</dbReference>
<keyword evidence="1" id="KW-0479">Metal-binding</keyword>
<dbReference type="GeneID" id="117643281"/>
<evidence type="ECO:0000259" key="2">
    <source>
        <dbReference type="PROSITE" id="PS50157"/>
    </source>
</evidence>
<dbReference type="Gene3D" id="3.30.160.60">
    <property type="entry name" value="Classic Zinc Finger"/>
    <property type="match status" value="3"/>
</dbReference>
<keyword evidence="3" id="KW-1185">Reference proteome</keyword>
<dbReference type="PROSITE" id="PS00028">
    <property type="entry name" value="ZINC_FINGER_C2H2_1"/>
    <property type="match status" value="6"/>
</dbReference>
<evidence type="ECO:0000313" key="4">
    <source>
        <dbReference type="RefSeq" id="XP_034237964.1"/>
    </source>
</evidence>
<evidence type="ECO:0000313" key="5">
    <source>
        <dbReference type="RefSeq" id="XP_034237966.1"/>
    </source>
</evidence>
<gene>
    <name evidence="4 5" type="primary">LOC117643281</name>
</gene>
<evidence type="ECO:0000256" key="1">
    <source>
        <dbReference type="PROSITE-ProRule" id="PRU00042"/>
    </source>
</evidence>
<feature type="domain" description="C2H2-type" evidence="2">
    <location>
        <begin position="167"/>
        <end position="195"/>
    </location>
</feature>
<accession>A0A6P8YM87</accession>
<dbReference type="KEGG" id="tpal:117643281"/>
<dbReference type="GO" id="GO:0008270">
    <property type="term" value="F:zinc ion binding"/>
    <property type="evidence" value="ECO:0007669"/>
    <property type="project" value="UniProtKB-KW"/>
</dbReference>
<feature type="domain" description="C2H2-type" evidence="2">
    <location>
        <begin position="210"/>
        <end position="238"/>
    </location>
</feature>
<dbReference type="InterPro" id="IPR036236">
    <property type="entry name" value="Znf_C2H2_sf"/>
</dbReference>
<organism evidence="5">
    <name type="scientific">Thrips palmi</name>
    <name type="common">Melon thrips</name>
    <dbReference type="NCBI Taxonomy" id="161013"/>
    <lineage>
        <taxon>Eukaryota</taxon>
        <taxon>Metazoa</taxon>
        <taxon>Ecdysozoa</taxon>
        <taxon>Arthropoda</taxon>
        <taxon>Hexapoda</taxon>
        <taxon>Insecta</taxon>
        <taxon>Pterygota</taxon>
        <taxon>Neoptera</taxon>
        <taxon>Paraneoptera</taxon>
        <taxon>Thysanoptera</taxon>
        <taxon>Terebrantia</taxon>
        <taxon>Thripoidea</taxon>
        <taxon>Thripidae</taxon>
        <taxon>Thrips</taxon>
    </lineage>
</organism>
<name>A0A6P8YM87_THRPL</name>
<protein>
    <submittedName>
        <fullName evidence="4 5">Uncharacterized protein LOC117643281</fullName>
    </submittedName>
</protein>
<dbReference type="Pfam" id="PF00096">
    <property type="entry name" value="zf-C2H2"/>
    <property type="match status" value="2"/>
</dbReference>
<dbReference type="OrthoDB" id="2668416at2759"/>
<dbReference type="PROSITE" id="PS50157">
    <property type="entry name" value="ZINC_FINGER_C2H2_2"/>
    <property type="match status" value="4"/>
</dbReference>
<dbReference type="RefSeq" id="XP_034237966.1">
    <property type="nucleotide sequence ID" value="XM_034382075.1"/>
</dbReference>
<dbReference type="Proteomes" id="UP000515158">
    <property type="component" value="Unplaced"/>
</dbReference>
<dbReference type="SUPFAM" id="SSF57667">
    <property type="entry name" value="beta-beta-alpha zinc fingers"/>
    <property type="match status" value="2"/>
</dbReference>
<dbReference type="AlphaFoldDB" id="A0A6P8YM87"/>
<feature type="domain" description="C2H2-type" evidence="2">
    <location>
        <begin position="94"/>
        <end position="122"/>
    </location>
</feature>